<dbReference type="RefSeq" id="WP_158082700.1">
    <property type="nucleotide sequence ID" value="NZ_LTAY01000043.1"/>
</dbReference>
<evidence type="ECO:0000313" key="3">
    <source>
        <dbReference type="Proteomes" id="UP000191448"/>
    </source>
</evidence>
<gene>
    <name evidence="2" type="ORF">CLTHE_17610</name>
</gene>
<dbReference type="EMBL" id="LTAY01000043">
    <property type="protein sequence ID" value="OPX47596.1"/>
    <property type="molecule type" value="Genomic_DNA"/>
</dbReference>
<feature type="domain" description="Zinc-ribbon" evidence="1">
    <location>
        <begin position="2"/>
        <end position="23"/>
    </location>
</feature>
<name>A0A1V4SVT3_9CLOT</name>
<proteinExistence type="predicted"/>
<protein>
    <submittedName>
        <fullName evidence="2">Double zinc ribbon</fullName>
    </submittedName>
</protein>
<dbReference type="Proteomes" id="UP000191448">
    <property type="component" value="Unassembled WGS sequence"/>
</dbReference>
<accession>A0A1V4SVT3</accession>
<dbReference type="Pfam" id="PF13240">
    <property type="entry name" value="Zn_Ribbon_1"/>
    <property type="match status" value="1"/>
</dbReference>
<organism evidence="2 3">
    <name type="scientific">Clostridium thermobutyricum DSM 4928</name>
    <dbReference type="NCBI Taxonomy" id="1121339"/>
    <lineage>
        <taxon>Bacteria</taxon>
        <taxon>Bacillati</taxon>
        <taxon>Bacillota</taxon>
        <taxon>Clostridia</taxon>
        <taxon>Eubacteriales</taxon>
        <taxon>Clostridiaceae</taxon>
        <taxon>Clostridium</taxon>
    </lineage>
</organism>
<evidence type="ECO:0000313" key="2">
    <source>
        <dbReference type="EMBL" id="OPX47596.1"/>
    </source>
</evidence>
<evidence type="ECO:0000259" key="1">
    <source>
        <dbReference type="Pfam" id="PF13240"/>
    </source>
</evidence>
<comment type="caution">
    <text evidence="2">The sequence shown here is derived from an EMBL/GenBank/DDBJ whole genome shotgun (WGS) entry which is preliminary data.</text>
</comment>
<dbReference type="OrthoDB" id="9816361at2"/>
<dbReference type="AlphaFoldDB" id="A0A1V4SVT3"/>
<sequence length="56" mass="6188">MYCGFCGKELDEGVLICPECGARAKNDINYCTNCGGLRKNKKKKACVFCKNSFNSN</sequence>
<dbReference type="InterPro" id="IPR026870">
    <property type="entry name" value="Zinc_ribbon_dom"/>
</dbReference>
<reference evidence="2 3" key="1">
    <citation type="submission" date="2016-02" db="EMBL/GenBank/DDBJ databases">
        <title>Genome sequence of Clostridium thermobutyricum DSM 4928.</title>
        <authorList>
            <person name="Poehlein A."/>
            <person name="Daniel R."/>
        </authorList>
    </citation>
    <scope>NUCLEOTIDE SEQUENCE [LARGE SCALE GENOMIC DNA]</scope>
    <source>
        <strain evidence="2 3">DSM 4928</strain>
    </source>
</reference>